<dbReference type="GO" id="GO:0003677">
    <property type="term" value="F:DNA binding"/>
    <property type="evidence" value="ECO:0007669"/>
    <property type="project" value="InterPro"/>
</dbReference>
<accession>A0A8J5LHL0</accession>
<dbReference type="Proteomes" id="UP000734854">
    <property type="component" value="Unassembled WGS sequence"/>
</dbReference>
<organism evidence="3 4">
    <name type="scientific">Zingiber officinale</name>
    <name type="common">Ginger</name>
    <name type="synonym">Amomum zingiber</name>
    <dbReference type="NCBI Taxonomy" id="94328"/>
    <lineage>
        <taxon>Eukaryota</taxon>
        <taxon>Viridiplantae</taxon>
        <taxon>Streptophyta</taxon>
        <taxon>Embryophyta</taxon>
        <taxon>Tracheophyta</taxon>
        <taxon>Spermatophyta</taxon>
        <taxon>Magnoliopsida</taxon>
        <taxon>Liliopsida</taxon>
        <taxon>Zingiberales</taxon>
        <taxon>Zingiberaceae</taxon>
        <taxon>Zingiber</taxon>
    </lineage>
</organism>
<dbReference type="SUPFAM" id="SSF53098">
    <property type="entry name" value="Ribonuclease H-like"/>
    <property type="match status" value="1"/>
</dbReference>
<dbReference type="InterPro" id="IPR012337">
    <property type="entry name" value="RNaseH-like_sf"/>
</dbReference>
<gene>
    <name evidence="3" type="ORF">ZIOFF_022737</name>
</gene>
<keyword evidence="4" id="KW-1185">Reference proteome</keyword>
<comment type="caution">
    <text evidence="3">The sequence shown here is derived from an EMBL/GenBank/DDBJ whole genome shotgun (WGS) entry which is preliminary data.</text>
</comment>
<dbReference type="PANTHER" id="PTHR23272">
    <property type="entry name" value="BED FINGER-RELATED"/>
    <property type="match status" value="1"/>
</dbReference>
<evidence type="ECO:0000259" key="2">
    <source>
        <dbReference type="Pfam" id="PF14372"/>
    </source>
</evidence>
<dbReference type="InterPro" id="IPR025525">
    <property type="entry name" value="hAT-like_transposase_RNase-H"/>
</dbReference>
<dbReference type="PANTHER" id="PTHR23272:SF183">
    <property type="entry name" value="ZINC FINGER BED DOMAIN-CONTAINING PROTEIN RICESLEEPER 1-LIKE"/>
    <property type="match status" value="1"/>
</dbReference>
<feature type="domain" description="HAT C-terminal dimerisation" evidence="1">
    <location>
        <begin position="273"/>
        <end position="356"/>
    </location>
</feature>
<protein>
    <submittedName>
        <fullName evidence="3">Uncharacterized protein</fullName>
    </submittedName>
</protein>
<feature type="domain" description="hAT-like transposase RNase-H fold" evidence="2">
    <location>
        <begin position="136"/>
        <end position="217"/>
    </location>
</feature>
<reference evidence="3 4" key="1">
    <citation type="submission" date="2020-08" db="EMBL/GenBank/DDBJ databases">
        <title>Plant Genome Project.</title>
        <authorList>
            <person name="Zhang R.-G."/>
        </authorList>
    </citation>
    <scope>NUCLEOTIDE SEQUENCE [LARGE SCALE GENOMIC DNA]</scope>
    <source>
        <tissue evidence="3">Rhizome</tissue>
    </source>
</reference>
<evidence type="ECO:0000259" key="1">
    <source>
        <dbReference type="Pfam" id="PF05699"/>
    </source>
</evidence>
<dbReference type="AlphaFoldDB" id="A0A8J5LHL0"/>
<name>A0A8J5LHL0_ZINOF</name>
<dbReference type="EMBL" id="JACMSC010000006">
    <property type="protein sequence ID" value="KAG6519245.1"/>
    <property type="molecule type" value="Genomic_DNA"/>
</dbReference>
<sequence length="382" mass="42528">MGDCFFCVIDVESRDSRDSDGSTASPSPLLEDQAQLLLLSLLVPTASSTLPASRTPGSSAASPSVGRSSTTFFALTAFAKGHTEALFTQCTFAWKNLRSANSAIQASLDSNEIPEQIIDKGDSVTNNLIEDGNLLHKSKKQKRSLVWSDMIEVEDPKGDKYKCKHCNLFLAKMKSVLDPRCKMRVLEFTFPKLYNSFEAESNIKEVQRLLYAIYKEYSDTAIEKLQGSKSNSESQDSNTVIQSNREHTTFSSGWTEFSSYLKEIEMVQPEKSELDVYLEEGCHRHNPNDAFDALGWWKLNTYKFPVLSTLARDILAIPISTVASEATFSAGGRVIDKYRASLAPTTVEMLMCGGDWCRKRHGVTKKSKVNFGCSKRNGELLE</sequence>
<evidence type="ECO:0000313" key="3">
    <source>
        <dbReference type="EMBL" id="KAG6519245.1"/>
    </source>
</evidence>
<dbReference type="Pfam" id="PF05699">
    <property type="entry name" value="Dimer_Tnp_hAT"/>
    <property type="match status" value="1"/>
</dbReference>
<dbReference type="InterPro" id="IPR008906">
    <property type="entry name" value="HATC_C_dom"/>
</dbReference>
<dbReference type="Pfam" id="PF14372">
    <property type="entry name" value="hAT-like_RNase-H"/>
    <property type="match status" value="1"/>
</dbReference>
<evidence type="ECO:0000313" key="4">
    <source>
        <dbReference type="Proteomes" id="UP000734854"/>
    </source>
</evidence>
<proteinExistence type="predicted"/>
<dbReference type="GO" id="GO:0046983">
    <property type="term" value="F:protein dimerization activity"/>
    <property type="evidence" value="ECO:0007669"/>
    <property type="project" value="InterPro"/>
</dbReference>